<organism evidence="1 2">
    <name type="scientific">Tolypothrix tenuis PCC 7101</name>
    <dbReference type="NCBI Taxonomy" id="231146"/>
    <lineage>
        <taxon>Bacteria</taxon>
        <taxon>Bacillati</taxon>
        <taxon>Cyanobacteriota</taxon>
        <taxon>Cyanophyceae</taxon>
        <taxon>Nostocales</taxon>
        <taxon>Tolypothrichaceae</taxon>
        <taxon>Tolypothrix</taxon>
    </lineage>
</organism>
<name>A0A1Z4MVB6_9CYAN</name>
<evidence type="ECO:0000313" key="1">
    <source>
        <dbReference type="EMBL" id="BAY97425.1"/>
    </source>
</evidence>
<reference evidence="1 2" key="1">
    <citation type="submission" date="2017-06" db="EMBL/GenBank/DDBJ databases">
        <title>Genome sequencing of cyanobaciteial culture collection at National Institute for Environmental Studies (NIES).</title>
        <authorList>
            <person name="Hirose Y."/>
            <person name="Shimura Y."/>
            <person name="Fujisawa T."/>
            <person name="Nakamura Y."/>
            <person name="Kawachi M."/>
        </authorList>
    </citation>
    <scope>NUCLEOTIDE SEQUENCE [LARGE SCALE GENOMIC DNA]</scope>
    <source>
        <strain evidence="1 2">NIES-37</strain>
    </source>
</reference>
<dbReference type="Proteomes" id="UP000218785">
    <property type="component" value="Chromosome"/>
</dbReference>
<accession>A0A1Z4MVB6</accession>
<dbReference type="KEGG" id="ttq:NIES37_13670"/>
<sequence>MLQDLGTPIKKYPIAFADWGEKSISWRIRIHGIYLFMLIYFSIFTNPEVSQLQENAPNLASFLIYSLHSRFGHNQA</sequence>
<dbReference type="AlphaFoldDB" id="A0A1Z4MVB6"/>
<protein>
    <submittedName>
        <fullName evidence="1">Uncharacterized protein</fullName>
    </submittedName>
</protein>
<evidence type="ECO:0000313" key="2">
    <source>
        <dbReference type="Proteomes" id="UP000218785"/>
    </source>
</evidence>
<dbReference type="EMBL" id="AP018248">
    <property type="protein sequence ID" value="BAY97425.1"/>
    <property type="molecule type" value="Genomic_DNA"/>
</dbReference>
<gene>
    <name evidence="1" type="ORF">NIES37_13670</name>
</gene>
<keyword evidence="2" id="KW-1185">Reference proteome</keyword>
<proteinExistence type="predicted"/>